<proteinExistence type="predicted"/>
<dbReference type="PROSITE" id="PS50109">
    <property type="entry name" value="HIS_KIN"/>
    <property type="match status" value="1"/>
</dbReference>
<keyword evidence="4" id="KW-0418">Kinase</keyword>
<organism evidence="9 10">
    <name type="scientific">Phormidium yuhuli AB48</name>
    <dbReference type="NCBI Taxonomy" id="2940671"/>
    <lineage>
        <taxon>Bacteria</taxon>
        <taxon>Bacillati</taxon>
        <taxon>Cyanobacteriota</taxon>
        <taxon>Cyanophyceae</taxon>
        <taxon>Oscillatoriophycideae</taxon>
        <taxon>Oscillatoriales</taxon>
        <taxon>Oscillatoriaceae</taxon>
        <taxon>Phormidium</taxon>
        <taxon>Phormidium yuhuli</taxon>
    </lineage>
</organism>
<dbReference type="Gene3D" id="3.30.450.40">
    <property type="match status" value="1"/>
</dbReference>
<dbReference type="Gene3D" id="3.40.50.300">
    <property type="entry name" value="P-loop containing nucleotide triphosphate hydrolases"/>
    <property type="match status" value="1"/>
</dbReference>
<dbReference type="Gene3D" id="1.10.287.130">
    <property type="match status" value="1"/>
</dbReference>
<keyword evidence="6" id="KW-0175">Coiled coil</keyword>
<dbReference type="InterPro" id="IPR027417">
    <property type="entry name" value="P-loop_NTPase"/>
</dbReference>
<keyword evidence="10" id="KW-1185">Reference proteome</keyword>
<dbReference type="InterPro" id="IPR003661">
    <property type="entry name" value="HisK_dim/P_dom"/>
</dbReference>
<dbReference type="SUPFAM" id="SSF55781">
    <property type="entry name" value="GAF domain-like"/>
    <property type="match status" value="1"/>
</dbReference>
<evidence type="ECO:0000256" key="6">
    <source>
        <dbReference type="SAM" id="Coils"/>
    </source>
</evidence>
<dbReference type="CDD" id="cd14014">
    <property type="entry name" value="STKc_PknB_like"/>
    <property type="match status" value="1"/>
</dbReference>
<evidence type="ECO:0000259" key="7">
    <source>
        <dbReference type="PROSITE" id="PS50011"/>
    </source>
</evidence>
<dbReference type="Gene3D" id="1.10.510.10">
    <property type="entry name" value="Transferase(Phosphotransferase) domain 1"/>
    <property type="match status" value="1"/>
</dbReference>
<dbReference type="SUPFAM" id="SSF55874">
    <property type="entry name" value="ATPase domain of HSP90 chaperone/DNA topoisomerase II/histidine kinase"/>
    <property type="match status" value="1"/>
</dbReference>
<dbReference type="Pfam" id="PF00069">
    <property type="entry name" value="Pkinase"/>
    <property type="match status" value="1"/>
</dbReference>
<dbReference type="Pfam" id="PF01590">
    <property type="entry name" value="GAF"/>
    <property type="match status" value="1"/>
</dbReference>
<reference evidence="9" key="1">
    <citation type="submission" date="2022-06" db="EMBL/GenBank/DDBJ databases">
        <title>Genome sequence of Phormidium yuhuli AB48 isolated from an industrial photobioreactor environment.</title>
        <authorList>
            <person name="Qiu Y."/>
            <person name="Noonan A.J.C."/>
            <person name="Dofher K."/>
            <person name="Koch M."/>
            <person name="Kieft B."/>
            <person name="Lin X."/>
            <person name="Ziels R.M."/>
            <person name="Hallam S.J."/>
        </authorList>
    </citation>
    <scope>NUCLEOTIDE SEQUENCE</scope>
    <source>
        <strain evidence="9">AB48</strain>
    </source>
</reference>
<dbReference type="SUPFAM" id="SSF56112">
    <property type="entry name" value="Protein kinase-like (PK-like)"/>
    <property type="match status" value="1"/>
</dbReference>
<feature type="domain" description="Protein kinase" evidence="7">
    <location>
        <begin position="12"/>
        <end position="287"/>
    </location>
</feature>
<dbReference type="Pfam" id="PF13191">
    <property type="entry name" value="AAA_16"/>
    <property type="match status" value="1"/>
</dbReference>
<dbReference type="InterPro" id="IPR008271">
    <property type="entry name" value="Ser/Thr_kinase_AS"/>
</dbReference>
<dbReference type="PANTHER" id="PTHR43642">
    <property type="entry name" value="HYBRID SIGNAL TRANSDUCTION HISTIDINE KINASE G"/>
    <property type="match status" value="1"/>
</dbReference>
<feature type="coiled-coil region" evidence="6">
    <location>
        <begin position="1517"/>
        <end position="1544"/>
    </location>
</feature>
<evidence type="ECO:0000256" key="1">
    <source>
        <dbReference type="ARBA" id="ARBA00000085"/>
    </source>
</evidence>
<dbReference type="Proteomes" id="UP001056708">
    <property type="component" value="Chromosome"/>
</dbReference>
<evidence type="ECO:0000313" key="10">
    <source>
        <dbReference type="Proteomes" id="UP001056708"/>
    </source>
</evidence>
<feature type="domain" description="Histidine kinase" evidence="8">
    <location>
        <begin position="1556"/>
        <end position="1814"/>
    </location>
</feature>
<dbReference type="InterPro" id="IPR029016">
    <property type="entry name" value="GAF-like_dom_sf"/>
</dbReference>
<dbReference type="SMART" id="SM00387">
    <property type="entry name" value="HATPase_c"/>
    <property type="match status" value="1"/>
</dbReference>
<evidence type="ECO:0000256" key="5">
    <source>
        <dbReference type="ARBA" id="ARBA00023012"/>
    </source>
</evidence>
<evidence type="ECO:0000313" key="9">
    <source>
        <dbReference type="EMBL" id="USR90225.1"/>
    </source>
</evidence>
<dbReference type="SMART" id="SM00220">
    <property type="entry name" value="S_TKc"/>
    <property type="match status" value="1"/>
</dbReference>
<protein>
    <recommendedName>
        <fullName evidence="2">histidine kinase</fullName>
        <ecNumber evidence="2">2.7.13.3</ecNumber>
    </recommendedName>
</protein>
<dbReference type="PANTHER" id="PTHR43642:SF1">
    <property type="entry name" value="HYBRID SIGNAL TRANSDUCTION HISTIDINE KINASE G"/>
    <property type="match status" value="1"/>
</dbReference>
<dbReference type="SMART" id="SM00065">
    <property type="entry name" value="GAF"/>
    <property type="match status" value="1"/>
</dbReference>
<dbReference type="EMBL" id="CP098611">
    <property type="protein sequence ID" value="USR90225.1"/>
    <property type="molecule type" value="Genomic_DNA"/>
</dbReference>
<dbReference type="CDD" id="cd00082">
    <property type="entry name" value="HisKA"/>
    <property type="match status" value="1"/>
</dbReference>
<dbReference type="Gene3D" id="3.30.565.10">
    <property type="entry name" value="Histidine kinase-like ATPase, C-terminal domain"/>
    <property type="match status" value="1"/>
</dbReference>
<keyword evidence="4" id="KW-0808">Transferase</keyword>
<dbReference type="EC" id="2.7.13.3" evidence="2"/>
<dbReference type="PROSITE" id="PS00108">
    <property type="entry name" value="PROTEIN_KINASE_ST"/>
    <property type="match status" value="1"/>
</dbReference>
<keyword evidence="3" id="KW-0597">Phosphoprotein</keyword>
<evidence type="ECO:0000259" key="8">
    <source>
        <dbReference type="PROSITE" id="PS50109"/>
    </source>
</evidence>
<dbReference type="PRINTS" id="PR00344">
    <property type="entry name" value="BCTRLSENSOR"/>
</dbReference>
<dbReference type="RefSeq" id="WP_252662145.1">
    <property type="nucleotide sequence ID" value="NZ_CP098611.1"/>
</dbReference>
<comment type="catalytic activity">
    <reaction evidence="1">
        <text>ATP + protein L-histidine = ADP + protein N-phospho-L-histidine.</text>
        <dbReference type="EC" id="2.7.13.3"/>
    </reaction>
</comment>
<dbReference type="InterPro" id="IPR053159">
    <property type="entry name" value="Hybrid_Histidine_Kinase"/>
</dbReference>
<accession>A0ABY5ALZ5</accession>
<evidence type="ECO:0000256" key="3">
    <source>
        <dbReference type="ARBA" id="ARBA00022553"/>
    </source>
</evidence>
<dbReference type="InterPro" id="IPR011009">
    <property type="entry name" value="Kinase-like_dom_sf"/>
</dbReference>
<gene>
    <name evidence="9" type="ORF">NEA10_15425</name>
</gene>
<dbReference type="InterPro" id="IPR000719">
    <property type="entry name" value="Prot_kinase_dom"/>
</dbReference>
<evidence type="ECO:0000256" key="2">
    <source>
        <dbReference type="ARBA" id="ARBA00012438"/>
    </source>
</evidence>
<evidence type="ECO:0000256" key="4">
    <source>
        <dbReference type="ARBA" id="ARBA00022777"/>
    </source>
</evidence>
<dbReference type="SUPFAM" id="SSF52540">
    <property type="entry name" value="P-loop containing nucleoside triphosphate hydrolases"/>
    <property type="match status" value="1"/>
</dbReference>
<dbReference type="InterPro" id="IPR003018">
    <property type="entry name" value="GAF"/>
</dbReference>
<dbReference type="InterPro" id="IPR041664">
    <property type="entry name" value="AAA_16"/>
</dbReference>
<dbReference type="InterPro" id="IPR036097">
    <property type="entry name" value="HisK_dim/P_sf"/>
</dbReference>
<name>A0ABY5ALZ5_9CYAN</name>
<keyword evidence="5" id="KW-0902">Two-component regulatory system</keyword>
<dbReference type="PROSITE" id="PS50011">
    <property type="entry name" value="PROTEIN_KINASE_DOM"/>
    <property type="match status" value="1"/>
</dbReference>
<dbReference type="InterPro" id="IPR004358">
    <property type="entry name" value="Sig_transdc_His_kin-like_C"/>
</dbReference>
<dbReference type="Pfam" id="PF02518">
    <property type="entry name" value="HATPase_c"/>
    <property type="match status" value="1"/>
</dbReference>
<dbReference type="SUPFAM" id="SSF47384">
    <property type="entry name" value="Homodimeric domain of signal transducing histidine kinase"/>
    <property type="match status" value="1"/>
</dbReference>
<dbReference type="InterPro" id="IPR005467">
    <property type="entry name" value="His_kinase_dom"/>
</dbReference>
<sequence>MDSLSQLQDFGYRVTEILHRSPNSIIYRAESIGSEVNGHPVAIKLSNSAYPSVAQLAKLRNQYALARELQGDGIIRPLALKTFERGHFLVLEYLEGISLADYCQGRPLPLEQFFDMSGQIVHILGAIHDQAVIHKDIKPSNLILEKDSGRIYMADFSIASRLPRESQRLQHFGCLEGTLAYLSPEQTGRMNRSIDYRSDFYSLGVSFFELLTGQLPFLEQETAELVYAHLARTPPPLRSLRPELPEALEAIVSKLMAKNPEDRYQSAGGLRRDLQYCQTCWQEHPQEPIQFTIARSDWSDRFVIPEVLYGREAEVQTLLDAFYHASQGSPCLILVAGYSGIGKTSLVQEVQRPIVEKNGYFIHGKFDLLQGNSPLSGFVQAFRELVEQVAAAGAEELAAWRSRLRESLGDRGGILLETVPELVDLIGEMPPEPDLSAMERDNRFNLAFGDFVRGAVAGERPLVLFLDDLQWADSASLNLLERLLAESQNAPLLTIGTYRDNEVGPGHPLLLSLGKIAKTSRIETLTLGPLQRDDVCRLTALTLHRDHSDSQPLADLLYDNSQGNPFFVNQLLKTLYEGGAIAFNPETGTWAYNLDSARTLALTDDVVQLLRQKLQQLPPPCQTLLQIAACIGNQFDLKTLATVAQQSPSEIAHQLWLALEAELILPANEASKFYQGAGNCDEAIAQQAVYLFRHDRIQQAAHSSIPPAQRPPLHHQIARLLVQASPNPETSDRLFDIVHHYNQAGDCLQDDNDERLQVIQLNLSAARRAQATTAHAAALSYSQTALTLLTPQQPWSGPQSPHLDQLDLSLHQLAAESAFALGDYETAEQLIKKWIEPDKDLLDTIPLYEVWIQIHIARNDFPAAIHTGVSLLQQLGLPIAEDPDEQATEQVLKEILRQMQGKDVSALIHLPQVEDPYELASRRIALRIGASAYIARPNLYILLNLTLLQQILNVGVCSASSYIFAVFGLFCCGLWGDHARGDEAKDAALAMIERFQARELVAKVDLMVEGFIRHWQAPLVETLPGLLRGCQAGIDSGDFEFASYCINHYCIQSLLTGRSLDEVVRDFQQYRPVMIRLKQEASLNYHAMGHQVLENLMTESESPLELVGDLYDERQSLSRYQKTGERSLIFYLFLQKLYLACLFDDMDAALAYWQEARPYLNSAIATYQFSLWFVYGSLANFDASRRRGDPPQSCPYWSEAITLKTEVERFAQACPANHGAHLSLLEAEQARVLGQDLEAMDAYDRAIEQAQQSGVLYLEALANERAAGFYRQRRRYKIARSYITDAYYGYARWGAMAKVHQLERVYPQELASLGQTPTNLKHLTTTSPYQSHQTYGRHTTLSPSHSIDFSALIEASQAVSSAIDLEDLLTQLMAAVVENAGAETATLLWREEGDWHSVARYQMGGHCETTPRPLTSEDPIPQLWLEKILRLGEPIVVTDARCESVFATDERFMDSSSSQGPPPQSVLLLPLCDRTQMVGALYLENSLVAGVFTGDRVQILQTLGAQATISLENARLYRQAQEYAQQLEGSLQDLKNLQLQLIQNEKMSALGNLVAGVAHEINNPIGCISANLQPARDYLDDIMGLLRLYQDCYPNPDPRIEEEIEAIELDYIQEDFCSLLASMETSVRRIVGISRSLRTFSRNDGTAPSLFDLRDGLDSTLLILKHRLKANDSRPAIEVETDYEKDLPLIECFPSQLNQVFMNLIANAIDALDETNRDRSYGDIQQQPNRIQVRAWALGDEWLQVAIEDNGCGMSETVQKQAFEHLFTTKPVGEGTGLGLSIVQQILQTHQATITVRSQVGQGTTFEITFPRRQEAKLDP</sequence>
<dbReference type="InterPro" id="IPR036890">
    <property type="entry name" value="HATPase_C_sf"/>
</dbReference>
<dbReference type="InterPro" id="IPR003594">
    <property type="entry name" value="HATPase_dom"/>
</dbReference>